<gene>
    <name evidence="2" type="ORF">MOC_2321</name>
</gene>
<dbReference type="eggNOG" id="ENOG5030ZFK">
    <property type="taxonomic scope" value="Bacteria"/>
</dbReference>
<dbReference type="STRING" id="693986.MOC_2321"/>
<keyword evidence="1" id="KW-0732">Signal</keyword>
<accession>A0A089NQ74</accession>
<evidence type="ECO:0000256" key="1">
    <source>
        <dbReference type="SAM" id="SignalP"/>
    </source>
</evidence>
<dbReference type="AlphaFoldDB" id="A0A089NQ74"/>
<name>A0A089NQ74_9HYPH</name>
<dbReference type="GeneID" id="96604622"/>
<dbReference type="EMBL" id="CP003811">
    <property type="protein sequence ID" value="AIQ90076.1"/>
    <property type="molecule type" value="Genomic_DNA"/>
</dbReference>
<feature type="chain" id="PRO_5001847878" evidence="1">
    <location>
        <begin position="21"/>
        <end position="124"/>
    </location>
</feature>
<dbReference type="Proteomes" id="UP000029492">
    <property type="component" value="Chromosome"/>
</dbReference>
<feature type="signal peptide" evidence="1">
    <location>
        <begin position="1"/>
        <end position="20"/>
    </location>
</feature>
<proteinExistence type="predicted"/>
<evidence type="ECO:0000313" key="2">
    <source>
        <dbReference type="EMBL" id="AIQ90076.1"/>
    </source>
</evidence>
<dbReference type="HOGENOM" id="CLU_2001222_0_0_5"/>
<sequence>MTRALLLPALLAAAVLPAAAAAAEDPKDATRTETIAGLVRIVGAQAGIVLYCRKFYTVDDAVSEGLSRTVRRALDVSLGHRQAQTVIAAEGRRVAEEIAAVGAEQWCADQREILNTDGVRVFID</sequence>
<evidence type="ECO:0000313" key="3">
    <source>
        <dbReference type="Proteomes" id="UP000029492"/>
    </source>
</evidence>
<organism evidence="2 3">
    <name type="scientific">Methylobacterium oryzae CBMB20</name>
    <dbReference type="NCBI Taxonomy" id="693986"/>
    <lineage>
        <taxon>Bacteria</taxon>
        <taxon>Pseudomonadati</taxon>
        <taxon>Pseudomonadota</taxon>
        <taxon>Alphaproteobacteria</taxon>
        <taxon>Hyphomicrobiales</taxon>
        <taxon>Methylobacteriaceae</taxon>
        <taxon>Methylobacterium</taxon>
    </lineage>
</organism>
<keyword evidence="3" id="KW-1185">Reference proteome</keyword>
<protein>
    <submittedName>
        <fullName evidence="2">Protein of unassigned function</fullName>
    </submittedName>
</protein>
<reference evidence="2 3" key="1">
    <citation type="journal article" date="2014" name="PLoS ONE">
        <title>Genome Information of Methylobacterium oryzae, a Plant-Probiotic Methylotroph in the Phyllosphere.</title>
        <authorList>
            <person name="Kwak M.J."/>
            <person name="Jeong H."/>
            <person name="Madhaiyan M."/>
            <person name="Lee Y."/>
            <person name="Sa T.M."/>
            <person name="Oh T.K."/>
            <person name="Kim J.F."/>
        </authorList>
    </citation>
    <scope>NUCLEOTIDE SEQUENCE [LARGE SCALE GENOMIC DNA]</scope>
    <source>
        <strain evidence="2 3">CBMB20</strain>
    </source>
</reference>
<dbReference type="KEGG" id="mor:MOC_2321"/>
<dbReference type="RefSeq" id="WP_043353545.1">
    <property type="nucleotide sequence ID" value="NZ_CP003811.1"/>
</dbReference>